<feature type="domain" description="YjeF N-terminal" evidence="1">
    <location>
        <begin position="1"/>
        <end position="197"/>
    </location>
</feature>
<dbReference type="OrthoDB" id="10030313at2759"/>
<keyword evidence="3" id="KW-1185">Reference proteome</keyword>
<dbReference type="VEuPathDB" id="FungiDB:PHYBLDRAFT_158351"/>
<dbReference type="RefSeq" id="XP_018293244.1">
    <property type="nucleotide sequence ID" value="XM_018433769.1"/>
</dbReference>
<dbReference type="PANTHER" id="PTHR13612">
    <property type="entry name" value="ENHANCER OF MRNA-DECAPPING PROTEIN 3"/>
    <property type="match status" value="1"/>
</dbReference>
<name>A0A167N761_PHYB8</name>
<evidence type="ECO:0000313" key="3">
    <source>
        <dbReference type="Proteomes" id="UP000077315"/>
    </source>
</evidence>
<dbReference type="InterPro" id="IPR036652">
    <property type="entry name" value="YjeF_N_dom_sf"/>
</dbReference>
<organism evidence="2 3">
    <name type="scientific">Phycomyces blakesleeanus (strain ATCC 8743b / DSM 1359 / FGSC 10004 / NBRC 33097 / NRRL 1555)</name>
    <dbReference type="NCBI Taxonomy" id="763407"/>
    <lineage>
        <taxon>Eukaryota</taxon>
        <taxon>Fungi</taxon>
        <taxon>Fungi incertae sedis</taxon>
        <taxon>Mucoromycota</taxon>
        <taxon>Mucoromycotina</taxon>
        <taxon>Mucoromycetes</taxon>
        <taxon>Mucorales</taxon>
        <taxon>Phycomycetaceae</taxon>
        <taxon>Phycomyces</taxon>
    </lineage>
</organism>
<dbReference type="AlphaFoldDB" id="A0A167N761"/>
<sequence length="227" mass="24827">MMALKAIGGQRRIQPNNHNAAPLIVILAGNNTVGSYSLAAARHLVNRACQVVVFLACSNNVALVKEVEEQKLYCSFAEVNIIDDITQLPQQFTTPVDLIIDGLMGCQSTLKDLRGDYETRELLRGSMDWANANKAPVLSLDFPSGVNGIDGLPFHVMHYIKPKWTLCFGAPKIGCTSRAVTGELFLADIGIPPVAWEELTGNRYTIPWGSDFILALEYDHPSAAEAR</sequence>
<dbReference type="Pfam" id="PF03853">
    <property type="entry name" value="YjeF_N"/>
    <property type="match status" value="1"/>
</dbReference>
<evidence type="ECO:0000313" key="2">
    <source>
        <dbReference type="EMBL" id="OAD75204.1"/>
    </source>
</evidence>
<reference evidence="3" key="1">
    <citation type="submission" date="2015-06" db="EMBL/GenBank/DDBJ databases">
        <title>Expansion of signal transduction pathways in fungi by whole-genome duplication.</title>
        <authorList>
            <consortium name="DOE Joint Genome Institute"/>
            <person name="Corrochano L.M."/>
            <person name="Kuo A."/>
            <person name="Marcet-Houben M."/>
            <person name="Polaino S."/>
            <person name="Salamov A."/>
            <person name="Villalobos J.M."/>
            <person name="Alvarez M.I."/>
            <person name="Avalos J."/>
            <person name="Benito E.P."/>
            <person name="Benoit I."/>
            <person name="Burger G."/>
            <person name="Camino L.P."/>
            <person name="Canovas D."/>
            <person name="Cerda-Olmedo E."/>
            <person name="Cheng J.-F."/>
            <person name="Dominguez A."/>
            <person name="Elias M."/>
            <person name="Eslava A.P."/>
            <person name="Glaser F."/>
            <person name="Grimwood J."/>
            <person name="Gutierrez G."/>
            <person name="Heitman J."/>
            <person name="Henrissat B."/>
            <person name="Iturriaga E.A."/>
            <person name="Lang B.F."/>
            <person name="Lavin J.L."/>
            <person name="Lee S."/>
            <person name="Li W."/>
            <person name="Lindquist E."/>
            <person name="Lopez-Garcia S."/>
            <person name="Luque E.M."/>
            <person name="Marcos A.T."/>
            <person name="Martin J."/>
            <person name="McCluskey K."/>
            <person name="Medina H.R."/>
            <person name="Miralles-Duran A."/>
            <person name="Miyazaki A."/>
            <person name="Munoz-Torres E."/>
            <person name="Oguiza J.A."/>
            <person name="Ohm R."/>
            <person name="Olmedo M."/>
            <person name="Orejas M."/>
            <person name="Ortiz-Castellanos L."/>
            <person name="Pisabarro A.G."/>
            <person name="Rodriguez-Romero J."/>
            <person name="Ruiz-Herrera J."/>
            <person name="Ruiz-Vazquez R."/>
            <person name="Sanz C."/>
            <person name="Schackwitz W."/>
            <person name="Schmutz J."/>
            <person name="Shahriari M."/>
            <person name="Shelest E."/>
            <person name="Silva-Franco F."/>
            <person name="Soanes D."/>
            <person name="Syed K."/>
            <person name="Tagua V.G."/>
            <person name="Talbot N.J."/>
            <person name="Thon M."/>
            <person name="De vries R.P."/>
            <person name="Wiebenga A."/>
            <person name="Yadav J.S."/>
            <person name="Braun E.L."/>
            <person name="Baker S."/>
            <person name="Garre V."/>
            <person name="Horwitz B."/>
            <person name="Torres-Martinez S."/>
            <person name="Idnurm A."/>
            <person name="Herrera-Estrella A."/>
            <person name="Gabaldon T."/>
            <person name="Grigoriev I.V."/>
        </authorList>
    </citation>
    <scope>NUCLEOTIDE SEQUENCE [LARGE SCALE GENOMIC DNA]</scope>
    <source>
        <strain evidence="3">NRRL 1555(-)</strain>
    </source>
</reference>
<dbReference type="InterPro" id="IPR004443">
    <property type="entry name" value="YjeF_N_dom"/>
</dbReference>
<accession>A0A167N761</accession>
<dbReference type="InParanoid" id="A0A167N761"/>
<dbReference type="STRING" id="763407.A0A167N761"/>
<proteinExistence type="predicted"/>
<dbReference type="PANTHER" id="PTHR13612:SF0">
    <property type="entry name" value="ENHANCER OF MRNA-DECAPPING PROTEIN 3"/>
    <property type="match status" value="1"/>
</dbReference>
<dbReference type="GO" id="GO:0000932">
    <property type="term" value="C:P-body"/>
    <property type="evidence" value="ECO:0007669"/>
    <property type="project" value="TreeGrafter"/>
</dbReference>
<dbReference type="Proteomes" id="UP000077315">
    <property type="component" value="Unassembled WGS sequence"/>
</dbReference>
<dbReference type="GO" id="GO:0033962">
    <property type="term" value="P:P-body assembly"/>
    <property type="evidence" value="ECO:0007669"/>
    <property type="project" value="TreeGrafter"/>
</dbReference>
<dbReference type="GeneID" id="28994675"/>
<dbReference type="PROSITE" id="PS51385">
    <property type="entry name" value="YJEF_N"/>
    <property type="match status" value="1"/>
</dbReference>
<gene>
    <name evidence="2" type="ORF">PHYBLDRAFT_158351</name>
</gene>
<dbReference type="GO" id="GO:0031087">
    <property type="term" value="P:deadenylation-independent decapping of nuclear-transcribed mRNA"/>
    <property type="evidence" value="ECO:0007669"/>
    <property type="project" value="TreeGrafter"/>
</dbReference>
<protein>
    <recommendedName>
        <fullName evidence="1">YjeF N-terminal domain-containing protein</fullName>
    </recommendedName>
</protein>
<dbReference type="EMBL" id="KV440977">
    <property type="protein sequence ID" value="OAD75204.1"/>
    <property type="molecule type" value="Genomic_DNA"/>
</dbReference>
<dbReference type="Gene3D" id="3.40.50.10260">
    <property type="entry name" value="YjeF N-terminal domain"/>
    <property type="match status" value="1"/>
</dbReference>
<dbReference type="SUPFAM" id="SSF64153">
    <property type="entry name" value="YjeF N-terminal domain-like"/>
    <property type="match status" value="1"/>
</dbReference>
<dbReference type="GO" id="GO:0003729">
    <property type="term" value="F:mRNA binding"/>
    <property type="evidence" value="ECO:0007669"/>
    <property type="project" value="TreeGrafter"/>
</dbReference>
<evidence type="ECO:0000259" key="1">
    <source>
        <dbReference type="PROSITE" id="PS51385"/>
    </source>
</evidence>